<evidence type="ECO:0000313" key="2">
    <source>
        <dbReference type="Proteomes" id="UP000014480"/>
    </source>
</evidence>
<dbReference type="Gene3D" id="3.10.20.90">
    <property type="entry name" value="Phosphatidylinositol 3-kinase Catalytic Subunit, Chain A, domain 1"/>
    <property type="match status" value="1"/>
</dbReference>
<keyword evidence="2" id="KW-1185">Reference proteome</keyword>
<organism evidence="1 2">
    <name type="scientific">Colletotrichum orbiculare (strain 104-T / ATCC 96160 / CBS 514.97 / LARS 414 / MAFF 240422)</name>
    <name type="common">Cucumber anthracnose fungus</name>
    <name type="synonym">Colletotrichum lagenarium</name>
    <dbReference type="NCBI Taxonomy" id="1213857"/>
    <lineage>
        <taxon>Eukaryota</taxon>
        <taxon>Fungi</taxon>
        <taxon>Dikarya</taxon>
        <taxon>Ascomycota</taxon>
        <taxon>Pezizomycotina</taxon>
        <taxon>Sordariomycetes</taxon>
        <taxon>Hypocreomycetidae</taxon>
        <taxon>Glomerellales</taxon>
        <taxon>Glomerellaceae</taxon>
        <taxon>Colletotrichum</taxon>
        <taxon>Colletotrichum orbiculare species complex</taxon>
    </lineage>
</organism>
<protein>
    <submittedName>
        <fullName evidence="1">Uncharacterized protein</fullName>
    </submittedName>
</protein>
<proteinExistence type="predicted"/>
<dbReference type="InterPro" id="IPR029071">
    <property type="entry name" value="Ubiquitin-like_domsf"/>
</dbReference>
<sequence length="177" mass="20131">MTDTKEVLGIAWGRRRYLIAKPKDYRELRRSCCLSFAVLADQNFTLFAISPGTNDEELCEENFSSILGRLPATIRVFRTVRVKVVAAEPPPTGEDATNDAATTDDDAKNFEVFQWDYWSSLGELMKMYYRRRGIPPFQGAFSFKSARVRKYDTPQGLGVKSEEMSIEYSELNPGFGE</sequence>
<comment type="caution">
    <text evidence="1">The sequence shown here is derived from an EMBL/GenBank/DDBJ whole genome shotgun (WGS) entry which is preliminary data.</text>
</comment>
<dbReference type="HOGENOM" id="CLU_1517765_0_0_1"/>
<accession>N4V9C3</accession>
<dbReference type="SUPFAM" id="SSF54236">
    <property type="entry name" value="Ubiquitin-like"/>
    <property type="match status" value="1"/>
</dbReference>
<dbReference type="Proteomes" id="UP000014480">
    <property type="component" value="Unassembled WGS sequence"/>
</dbReference>
<name>N4V9C3_COLOR</name>
<reference evidence="2" key="2">
    <citation type="journal article" date="2019" name="Mol. Plant Microbe Interact.">
        <title>Genome sequence resources for four phytopathogenic fungi from the Colletotrichum orbiculare species complex.</title>
        <authorList>
            <person name="Gan P."/>
            <person name="Tsushima A."/>
            <person name="Narusaka M."/>
            <person name="Narusaka Y."/>
            <person name="Takano Y."/>
            <person name="Kubo Y."/>
            <person name="Shirasu K."/>
        </authorList>
    </citation>
    <scope>GENOME REANNOTATION</scope>
    <source>
        <strain evidence="2">104-T / ATCC 96160 / CBS 514.97 / LARS 414 / MAFF 240422</strain>
    </source>
</reference>
<dbReference type="EMBL" id="AMCV02000025">
    <property type="protein sequence ID" value="TDZ18227.1"/>
    <property type="molecule type" value="Genomic_DNA"/>
</dbReference>
<evidence type="ECO:0000313" key="1">
    <source>
        <dbReference type="EMBL" id="TDZ18227.1"/>
    </source>
</evidence>
<reference evidence="2" key="1">
    <citation type="journal article" date="2013" name="New Phytol.">
        <title>Comparative genomic and transcriptomic analyses reveal the hemibiotrophic stage shift of Colletotrichum fungi.</title>
        <authorList>
            <person name="Gan P."/>
            <person name="Ikeda K."/>
            <person name="Irieda H."/>
            <person name="Narusaka M."/>
            <person name="O'Connell R.J."/>
            <person name="Narusaka Y."/>
            <person name="Takano Y."/>
            <person name="Kubo Y."/>
            <person name="Shirasu K."/>
        </authorList>
    </citation>
    <scope>NUCLEOTIDE SEQUENCE [LARGE SCALE GENOMIC DNA]</scope>
    <source>
        <strain evidence="2">104-T / ATCC 96160 / CBS 514.97 / LARS 414 / MAFF 240422</strain>
    </source>
</reference>
<gene>
    <name evidence="1" type="ORF">Cob_v008831</name>
</gene>
<dbReference type="AlphaFoldDB" id="N4V9C3"/>